<accession>A0A4R4VTV9</accession>
<name>A0A4R4VTV9_9ACTN</name>
<sequence>MKTIGMLADRALSWVVPAAKASAASCPFDGYYYWTRCYYNPGCGSGYEKTKRTCYCPPNGGCFWSKYPGRKCC</sequence>
<dbReference type="Proteomes" id="UP000295258">
    <property type="component" value="Unassembled WGS sequence"/>
</dbReference>
<evidence type="ECO:0000313" key="2">
    <source>
        <dbReference type="Proteomes" id="UP000295258"/>
    </source>
</evidence>
<keyword evidence="2" id="KW-1185">Reference proteome</keyword>
<dbReference type="RefSeq" id="WP_132595887.1">
    <property type="nucleotide sequence ID" value="NZ_SMKO01000034.1"/>
</dbReference>
<organism evidence="1 2">
    <name type="scientific">Nonomuraea deserti</name>
    <dbReference type="NCBI Taxonomy" id="1848322"/>
    <lineage>
        <taxon>Bacteria</taxon>
        <taxon>Bacillati</taxon>
        <taxon>Actinomycetota</taxon>
        <taxon>Actinomycetes</taxon>
        <taxon>Streptosporangiales</taxon>
        <taxon>Streptosporangiaceae</taxon>
        <taxon>Nonomuraea</taxon>
    </lineage>
</organism>
<dbReference type="EMBL" id="SMKO01000034">
    <property type="protein sequence ID" value="TDD06124.1"/>
    <property type="molecule type" value="Genomic_DNA"/>
</dbReference>
<evidence type="ECO:0000313" key="1">
    <source>
        <dbReference type="EMBL" id="TDD06124.1"/>
    </source>
</evidence>
<gene>
    <name evidence="1" type="ORF">E1292_15715</name>
</gene>
<proteinExistence type="predicted"/>
<protein>
    <submittedName>
        <fullName evidence="1">Uncharacterized protein</fullName>
    </submittedName>
</protein>
<comment type="caution">
    <text evidence="1">The sequence shown here is derived from an EMBL/GenBank/DDBJ whole genome shotgun (WGS) entry which is preliminary data.</text>
</comment>
<dbReference type="AlphaFoldDB" id="A0A4R4VTV9"/>
<reference evidence="1 2" key="1">
    <citation type="submission" date="2019-03" db="EMBL/GenBank/DDBJ databases">
        <title>Draft genome sequences of novel Actinobacteria.</title>
        <authorList>
            <person name="Sahin N."/>
            <person name="Ay H."/>
            <person name="Saygin H."/>
        </authorList>
    </citation>
    <scope>NUCLEOTIDE SEQUENCE [LARGE SCALE GENOMIC DNA]</scope>
    <source>
        <strain evidence="1 2">KC310</strain>
    </source>
</reference>